<keyword evidence="5" id="KW-0249">Electron transport</keyword>
<proteinExistence type="predicted"/>
<keyword evidence="7" id="KW-0411">Iron-sulfur</keyword>
<dbReference type="SUPFAM" id="SSF54862">
    <property type="entry name" value="4Fe-4S ferredoxins"/>
    <property type="match status" value="1"/>
</dbReference>
<dbReference type="PANTHER" id="PTHR43687">
    <property type="entry name" value="ADENYLYLSULFATE REDUCTASE, BETA SUBUNIT"/>
    <property type="match status" value="1"/>
</dbReference>
<gene>
    <name evidence="9" type="ORF">ENK44_12525</name>
</gene>
<dbReference type="GO" id="GO:0046872">
    <property type="term" value="F:metal ion binding"/>
    <property type="evidence" value="ECO:0007669"/>
    <property type="project" value="UniProtKB-KW"/>
</dbReference>
<evidence type="ECO:0000256" key="2">
    <source>
        <dbReference type="ARBA" id="ARBA00022485"/>
    </source>
</evidence>
<feature type="domain" description="4Fe-4S ferredoxin-type" evidence="8">
    <location>
        <begin position="154"/>
        <end position="185"/>
    </location>
</feature>
<feature type="domain" description="4Fe-4S ferredoxin-type" evidence="8">
    <location>
        <begin position="80"/>
        <end position="113"/>
    </location>
</feature>
<dbReference type="Proteomes" id="UP000885779">
    <property type="component" value="Unassembled WGS sequence"/>
</dbReference>
<organism evidence="9">
    <name type="scientific">Caldithrix abyssi</name>
    <dbReference type="NCBI Taxonomy" id="187145"/>
    <lineage>
        <taxon>Bacteria</taxon>
        <taxon>Pseudomonadati</taxon>
        <taxon>Calditrichota</taxon>
        <taxon>Calditrichia</taxon>
        <taxon>Calditrichales</taxon>
        <taxon>Calditrichaceae</taxon>
        <taxon>Caldithrix</taxon>
    </lineage>
</organism>
<protein>
    <submittedName>
        <fullName evidence="9">4Fe-4S dicluster domain-containing protein</fullName>
    </submittedName>
</protein>
<name>A0A7V4U1Z2_CALAY</name>
<sequence length="193" mass="21489">MSEPISRKDFLKEVFGFFRTEVEKESRNIGIAADSFLLPPGAGGQDEFLQTCSQSYQCVSVCPYQAIEVFRNDPQDARYGYPVINPRRQACYLCEDFPCISACKSGALRMERKTIPLGTAVVLKDICFSYKGIYCPSCVVKCPLSGIAISMVDNKPVVQEEECTGCGICVQVCPTEQPAIRIKPSTQNRMEKR</sequence>
<dbReference type="PROSITE" id="PS00198">
    <property type="entry name" value="4FE4S_FER_1"/>
    <property type="match status" value="1"/>
</dbReference>
<dbReference type="Pfam" id="PF13237">
    <property type="entry name" value="Fer4_10"/>
    <property type="match status" value="1"/>
</dbReference>
<accession>A0A7V4U1Z2</accession>
<dbReference type="GO" id="GO:0051539">
    <property type="term" value="F:4 iron, 4 sulfur cluster binding"/>
    <property type="evidence" value="ECO:0007669"/>
    <property type="project" value="UniProtKB-KW"/>
</dbReference>
<keyword evidence="1" id="KW-0813">Transport</keyword>
<evidence type="ECO:0000259" key="8">
    <source>
        <dbReference type="PROSITE" id="PS51379"/>
    </source>
</evidence>
<dbReference type="AlphaFoldDB" id="A0A7V4U1Z2"/>
<evidence type="ECO:0000256" key="6">
    <source>
        <dbReference type="ARBA" id="ARBA00023004"/>
    </source>
</evidence>
<dbReference type="EMBL" id="DRQG01000114">
    <property type="protein sequence ID" value="HGY56526.1"/>
    <property type="molecule type" value="Genomic_DNA"/>
</dbReference>
<dbReference type="InterPro" id="IPR017896">
    <property type="entry name" value="4Fe4S_Fe-S-bd"/>
</dbReference>
<keyword evidence="4" id="KW-0677">Repeat</keyword>
<dbReference type="CDD" id="cd16373">
    <property type="entry name" value="DMSOR_beta_like"/>
    <property type="match status" value="1"/>
</dbReference>
<reference evidence="9" key="1">
    <citation type="journal article" date="2020" name="mSystems">
        <title>Genome- and Community-Level Interaction Insights into Carbon Utilization and Element Cycling Functions of Hydrothermarchaeota in Hydrothermal Sediment.</title>
        <authorList>
            <person name="Zhou Z."/>
            <person name="Liu Y."/>
            <person name="Xu W."/>
            <person name="Pan J."/>
            <person name="Luo Z.H."/>
            <person name="Li M."/>
        </authorList>
    </citation>
    <scope>NUCLEOTIDE SEQUENCE [LARGE SCALE GENOMIC DNA]</scope>
    <source>
        <strain evidence="9">HyVt-577</strain>
    </source>
</reference>
<keyword evidence="3" id="KW-0479">Metal-binding</keyword>
<evidence type="ECO:0000256" key="3">
    <source>
        <dbReference type="ARBA" id="ARBA00022723"/>
    </source>
</evidence>
<dbReference type="PROSITE" id="PS51379">
    <property type="entry name" value="4FE4S_FER_2"/>
    <property type="match status" value="2"/>
</dbReference>
<comment type="caution">
    <text evidence="9">The sequence shown here is derived from an EMBL/GenBank/DDBJ whole genome shotgun (WGS) entry which is preliminary data.</text>
</comment>
<keyword evidence="2" id="KW-0004">4Fe-4S</keyword>
<keyword evidence="6" id="KW-0408">Iron</keyword>
<evidence type="ECO:0000313" key="9">
    <source>
        <dbReference type="EMBL" id="HGY56526.1"/>
    </source>
</evidence>
<evidence type="ECO:0000256" key="5">
    <source>
        <dbReference type="ARBA" id="ARBA00022982"/>
    </source>
</evidence>
<dbReference type="PANTHER" id="PTHR43687:SF6">
    <property type="entry name" value="L-ASPARTATE SEMIALDEHYDE SULFURTRANSFERASE IRON-SULFUR SUBUNIT"/>
    <property type="match status" value="1"/>
</dbReference>
<dbReference type="Gene3D" id="3.30.70.20">
    <property type="match status" value="2"/>
</dbReference>
<dbReference type="InterPro" id="IPR017900">
    <property type="entry name" value="4Fe4S_Fe_S_CS"/>
</dbReference>
<evidence type="ECO:0000256" key="1">
    <source>
        <dbReference type="ARBA" id="ARBA00022448"/>
    </source>
</evidence>
<evidence type="ECO:0000256" key="7">
    <source>
        <dbReference type="ARBA" id="ARBA00023014"/>
    </source>
</evidence>
<evidence type="ECO:0000256" key="4">
    <source>
        <dbReference type="ARBA" id="ARBA00022737"/>
    </source>
</evidence>
<dbReference type="InterPro" id="IPR050572">
    <property type="entry name" value="Fe-S_Ferredoxin"/>
</dbReference>